<comment type="caution">
    <text evidence="3">The sequence shown here is derived from an EMBL/GenBank/DDBJ whole genome shotgun (WGS) entry which is preliminary data.</text>
</comment>
<keyword evidence="2" id="KW-0812">Transmembrane</keyword>
<evidence type="ECO:0000313" key="4">
    <source>
        <dbReference type="Proteomes" id="UP000295192"/>
    </source>
</evidence>
<dbReference type="AlphaFoldDB" id="A0A484BAH6"/>
<keyword evidence="2" id="KW-0472">Membrane</keyword>
<gene>
    <name evidence="3" type="ORF">AWZ03_007711</name>
</gene>
<sequence length="281" mass="32193">MRRLNTVCKTRPFSAACDHWQREICTRCPDWKHGQDGHHINIRSASAGHRLITMEECQRLKRDLQASLFAHTPGLNSMSYVLIFFLLTFFMSLIIWLLAKAFVLKKPPPCPDDCADDRQSGGQASVDDLMQQMRDKCNASSRMVGCMDSKALYVPTRFWDSFSAKRFGRKPAKSVEPNYELQVNTSEETSDLESSGCRTEDSKGNSTDEEIPSTSSEQSERDTPDEDETSITMDIQSEANRCYDSISRMPTTYEPLATNQGRRKMRWTSWLRRGKQYDNQV</sequence>
<accession>A0A484BAH6</accession>
<keyword evidence="4" id="KW-1185">Reference proteome</keyword>
<evidence type="ECO:0000256" key="2">
    <source>
        <dbReference type="SAM" id="Phobius"/>
    </source>
</evidence>
<reference evidence="3 4" key="1">
    <citation type="journal article" date="2019" name="J. Hered.">
        <title>An Improved Genome Assembly for Drosophila navojoa, the Basal Species in the mojavensis Cluster.</title>
        <authorList>
            <person name="Vanderlinde T."/>
            <person name="Dupim E.G."/>
            <person name="Nazario-Yepiz N.O."/>
            <person name="Carvalho A.B."/>
        </authorList>
    </citation>
    <scope>NUCLEOTIDE SEQUENCE [LARGE SCALE GENOMIC DNA]</scope>
    <source>
        <strain evidence="3">Navoj_Jal97</strain>
        <tissue evidence="3">Whole organism</tissue>
    </source>
</reference>
<dbReference type="Proteomes" id="UP000295192">
    <property type="component" value="Unassembled WGS sequence"/>
</dbReference>
<feature type="compositionally biased region" description="Polar residues" evidence="1">
    <location>
        <begin position="181"/>
        <end position="197"/>
    </location>
</feature>
<feature type="transmembrane region" description="Helical" evidence="2">
    <location>
        <begin position="78"/>
        <end position="99"/>
    </location>
</feature>
<proteinExistence type="predicted"/>
<feature type="compositionally biased region" description="Polar residues" evidence="1">
    <location>
        <begin position="230"/>
        <end position="239"/>
    </location>
</feature>
<feature type="region of interest" description="Disordered" evidence="1">
    <location>
        <begin position="178"/>
        <end position="246"/>
    </location>
</feature>
<protein>
    <submittedName>
        <fullName evidence="3">Uncharacterized protein</fullName>
    </submittedName>
</protein>
<dbReference type="EMBL" id="LSRL02000069">
    <property type="protein sequence ID" value="TDG45856.1"/>
    <property type="molecule type" value="Genomic_DNA"/>
</dbReference>
<evidence type="ECO:0000313" key="3">
    <source>
        <dbReference type="EMBL" id="TDG45856.1"/>
    </source>
</evidence>
<name>A0A484BAH6_DRONA</name>
<organism evidence="3 4">
    <name type="scientific">Drosophila navojoa</name>
    <name type="common">Fruit fly</name>
    <dbReference type="NCBI Taxonomy" id="7232"/>
    <lineage>
        <taxon>Eukaryota</taxon>
        <taxon>Metazoa</taxon>
        <taxon>Ecdysozoa</taxon>
        <taxon>Arthropoda</taxon>
        <taxon>Hexapoda</taxon>
        <taxon>Insecta</taxon>
        <taxon>Pterygota</taxon>
        <taxon>Neoptera</taxon>
        <taxon>Endopterygota</taxon>
        <taxon>Diptera</taxon>
        <taxon>Brachycera</taxon>
        <taxon>Muscomorpha</taxon>
        <taxon>Ephydroidea</taxon>
        <taxon>Drosophilidae</taxon>
        <taxon>Drosophila</taxon>
    </lineage>
</organism>
<evidence type="ECO:0000256" key="1">
    <source>
        <dbReference type="SAM" id="MobiDB-lite"/>
    </source>
</evidence>
<keyword evidence="2" id="KW-1133">Transmembrane helix</keyword>
<dbReference type="OMA" id="QREICTR"/>